<proteinExistence type="predicted"/>
<dbReference type="RefSeq" id="WP_270046084.1">
    <property type="nucleotide sequence ID" value="NZ_JAPDOD010000077.1"/>
</dbReference>
<dbReference type="SUPFAM" id="SSF69279">
    <property type="entry name" value="Phage tail proteins"/>
    <property type="match status" value="1"/>
</dbReference>
<sequence>MPDVRPSFSLTIGSLETSGDHPRAAPALLAVERDLDVPADALRVRLGERADVALDDAVRLSLGYDGDEQAVFTGVVVSLQPGIAGAEVWALGGLHALLDVHAGATYQLQSAGAIARDLFSRADVTPGTVDTGPLLPSFAVDGRASAHTHLQALAERLGFALYADSRGKGMFHALGGAASLDGLGAVGALAAGAGGGVGGVGFTYGRDVLALSVRDAPAPWAAVKVGGESPMSGQGDHTGSWLTVDDGDYRGSAGSGEPSLLVIDPAARTKDLADRFAAGRLAGANARAREARLSVGGRPALELGDSITISGHPDPRANGTGYLRGLRHRFGPDTGFLTDLRVTLP</sequence>
<name>A0A9X3S4M1_9ACTN</name>
<keyword evidence="2" id="KW-1185">Reference proteome</keyword>
<gene>
    <name evidence="1" type="ORF">OM076_41600</name>
</gene>
<comment type="caution">
    <text evidence="1">The sequence shown here is derived from an EMBL/GenBank/DDBJ whole genome shotgun (WGS) entry which is preliminary data.</text>
</comment>
<reference evidence="1" key="1">
    <citation type="submission" date="2022-10" db="EMBL/GenBank/DDBJ databases">
        <title>The WGS of Solirubrobacter ginsenosidimutans DSM 21036.</title>
        <authorList>
            <person name="Jiang Z."/>
        </authorList>
    </citation>
    <scope>NUCLEOTIDE SEQUENCE</scope>
    <source>
        <strain evidence="1">DSM 21036</strain>
    </source>
</reference>
<protein>
    <recommendedName>
        <fullName evidence="3">Phage late control D family protein</fullName>
    </recommendedName>
</protein>
<evidence type="ECO:0000313" key="1">
    <source>
        <dbReference type="EMBL" id="MDA0166830.1"/>
    </source>
</evidence>
<accession>A0A9X3S4M1</accession>
<evidence type="ECO:0008006" key="3">
    <source>
        <dbReference type="Google" id="ProtNLM"/>
    </source>
</evidence>
<evidence type="ECO:0000313" key="2">
    <source>
        <dbReference type="Proteomes" id="UP001149140"/>
    </source>
</evidence>
<organism evidence="1 2">
    <name type="scientific">Solirubrobacter ginsenosidimutans</name>
    <dbReference type="NCBI Taxonomy" id="490573"/>
    <lineage>
        <taxon>Bacteria</taxon>
        <taxon>Bacillati</taxon>
        <taxon>Actinomycetota</taxon>
        <taxon>Thermoleophilia</taxon>
        <taxon>Solirubrobacterales</taxon>
        <taxon>Solirubrobacteraceae</taxon>
        <taxon>Solirubrobacter</taxon>
    </lineage>
</organism>
<dbReference type="Proteomes" id="UP001149140">
    <property type="component" value="Unassembled WGS sequence"/>
</dbReference>
<dbReference type="AlphaFoldDB" id="A0A9X3S4M1"/>
<dbReference type="EMBL" id="JAPDOD010000077">
    <property type="protein sequence ID" value="MDA0166830.1"/>
    <property type="molecule type" value="Genomic_DNA"/>
</dbReference>